<accession>T1H4Q4</accession>
<evidence type="ECO:0000313" key="4">
    <source>
        <dbReference type="Proteomes" id="UP000015102"/>
    </source>
</evidence>
<dbReference type="Gene3D" id="3.90.660.10">
    <property type="match status" value="1"/>
</dbReference>
<dbReference type="PANTHER" id="PTHR10742:SF398">
    <property type="entry name" value="AMINE OXIDASE DOMAIN-CONTAINING PROTEIN-RELATED"/>
    <property type="match status" value="1"/>
</dbReference>
<dbReference type="HOGENOM" id="CLU_984442_0_0_1"/>
<dbReference type="EMBL" id="CAQQ02386578">
    <property type="status" value="NOT_ANNOTATED_CDS"/>
    <property type="molecule type" value="Genomic_DNA"/>
</dbReference>
<protein>
    <recommendedName>
        <fullName evidence="2">Amine oxidase domain-containing protein</fullName>
    </recommendedName>
</protein>
<feature type="signal peptide" evidence="1">
    <location>
        <begin position="1"/>
        <end position="17"/>
    </location>
</feature>
<name>T1H4Q4_MEGSC</name>
<evidence type="ECO:0000313" key="3">
    <source>
        <dbReference type="EnsemblMetazoa" id="MESCA011271-PA"/>
    </source>
</evidence>
<feature type="domain" description="Amine oxidase" evidence="2">
    <location>
        <begin position="65"/>
        <end position="224"/>
    </location>
</feature>
<dbReference type="PANTHER" id="PTHR10742">
    <property type="entry name" value="FLAVIN MONOAMINE OXIDASE"/>
    <property type="match status" value="1"/>
</dbReference>
<dbReference type="Pfam" id="PF01593">
    <property type="entry name" value="Amino_oxidase"/>
    <property type="match status" value="1"/>
</dbReference>
<evidence type="ECO:0000259" key="2">
    <source>
        <dbReference type="Pfam" id="PF01593"/>
    </source>
</evidence>
<proteinExistence type="predicted"/>
<keyword evidence="1" id="KW-0732">Signal</keyword>
<dbReference type="SUPFAM" id="SSF51905">
    <property type="entry name" value="FAD/NAD(P)-binding domain"/>
    <property type="match status" value="1"/>
</dbReference>
<dbReference type="InterPro" id="IPR036188">
    <property type="entry name" value="FAD/NAD-bd_sf"/>
</dbReference>
<dbReference type="EnsemblMetazoa" id="MESCA011271-RA">
    <property type="protein sequence ID" value="MESCA011271-PA"/>
    <property type="gene ID" value="MESCA011271"/>
</dbReference>
<keyword evidence="4" id="KW-1185">Reference proteome</keyword>
<dbReference type="Gene3D" id="3.50.50.60">
    <property type="entry name" value="FAD/NAD(P)-binding domain"/>
    <property type="match status" value="1"/>
</dbReference>
<reference evidence="4" key="1">
    <citation type="submission" date="2013-02" db="EMBL/GenBank/DDBJ databases">
        <authorList>
            <person name="Hughes D."/>
        </authorList>
    </citation>
    <scope>NUCLEOTIDE SEQUENCE</scope>
    <source>
        <strain>Durham</strain>
        <strain evidence="4">NC isolate 2 -- Noor lab</strain>
    </source>
</reference>
<dbReference type="STRING" id="36166.T1H4Q4"/>
<dbReference type="InterPro" id="IPR002937">
    <property type="entry name" value="Amino_oxidase"/>
</dbReference>
<dbReference type="GO" id="GO:0046592">
    <property type="term" value="F:polyamine oxidase activity"/>
    <property type="evidence" value="ECO:0007669"/>
    <property type="project" value="TreeGrafter"/>
</dbReference>
<reference evidence="3" key="2">
    <citation type="submission" date="2015-06" db="UniProtKB">
        <authorList>
            <consortium name="EnsemblMetazoa"/>
        </authorList>
    </citation>
    <scope>IDENTIFICATION</scope>
</reference>
<evidence type="ECO:0000256" key="1">
    <source>
        <dbReference type="SAM" id="SignalP"/>
    </source>
</evidence>
<dbReference type="InterPro" id="IPR050281">
    <property type="entry name" value="Flavin_monoamine_oxidase"/>
</dbReference>
<sequence>MSLISFIILLLIHQLLAQECTIKDRDGVEICCPGFLKDQTNECVSKCKNVFDKTPRILIVGAGASGISAATRLLHHGFENVTLLEAQNRFGGRISTIPFGDSFIDLGAEWCHGQENNAVFELVKDKDLLQHSEPWDESYKLVRSNGEIVDDYTSKKLKGIFEKIQENKKDHLKNYNDSLGAYNKEYFLKALEEDTYATIDRDIAMEFLELFQKEIASAEGCKDVYDVSGKGNLQFKEAPGDQNMDWKGKGYVTVLNILMETGCRDLGILHKRILFNNKLQTLN</sequence>
<dbReference type="Proteomes" id="UP000015102">
    <property type="component" value="Unassembled WGS sequence"/>
</dbReference>
<dbReference type="OMA" id="GVEICCP"/>
<dbReference type="AlphaFoldDB" id="T1H4Q4"/>
<organism evidence="3 4">
    <name type="scientific">Megaselia scalaris</name>
    <name type="common">Humpbacked fly</name>
    <name type="synonym">Phora scalaris</name>
    <dbReference type="NCBI Taxonomy" id="36166"/>
    <lineage>
        <taxon>Eukaryota</taxon>
        <taxon>Metazoa</taxon>
        <taxon>Ecdysozoa</taxon>
        <taxon>Arthropoda</taxon>
        <taxon>Hexapoda</taxon>
        <taxon>Insecta</taxon>
        <taxon>Pterygota</taxon>
        <taxon>Neoptera</taxon>
        <taxon>Endopterygota</taxon>
        <taxon>Diptera</taxon>
        <taxon>Brachycera</taxon>
        <taxon>Muscomorpha</taxon>
        <taxon>Platypezoidea</taxon>
        <taxon>Phoridae</taxon>
        <taxon>Megaseliini</taxon>
        <taxon>Megaselia</taxon>
    </lineage>
</organism>
<feature type="chain" id="PRO_5046017640" description="Amine oxidase domain-containing protein" evidence="1">
    <location>
        <begin position="18"/>
        <end position="283"/>
    </location>
</feature>